<proteinExistence type="predicted"/>
<reference evidence="1 2" key="1">
    <citation type="journal article" date="2018" name="PLoS Genet.">
        <title>Population sequencing reveals clonal diversity and ancestral inbreeding in the grapevine cultivar Chardonnay.</title>
        <authorList>
            <person name="Roach M.J."/>
            <person name="Johnson D.L."/>
            <person name="Bohlmann J."/>
            <person name="van Vuuren H.J."/>
            <person name="Jones S.J."/>
            <person name="Pretorius I.S."/>
            <person name="Schmidt S.A."/>
            <person name="Borneman A.R."/>
        </authorList>
    </citation>
    <scope>NUCLEOTIDE SEQUENCE [LARGE SCALE GENOMIC DNA]</scope>
    <source>
        <strain evidence="2">cv. Chardonnay</strain>
        <tissue evidence="1">Leaf</tissue>
    </source>
</reference>
<evidence type="ECO:0000313" key="2">
    <source>
        <dbReference type="Proteomes" id="UP000288805"/>
    </source>
</evidence>
<name>A0A438EGP9_VITVI</name>
<comment type="caution">
    <text evidence="1">The sequence shown here is derived from an EMBL/GenBank/DDBJ whole genome shotgun (WGS) entry which is preliminary data.</text>
</comment>
<organism evidence="1 2">
    <name type="scientific">Vitis vinifera</name>
    <name type="common">Grape</name>
    <dbReference type="NCBI Taxonomy" id="29760"/>
    <lineage>
        <taxon>Eukaryota</taxon>
        <taxon>Viridiplantae</taxon>
        <taxon>Streptophyta</taxon>
        <taxon>Embryophyta</taxon>
        <taxon>Tracheophyta</taxon>
        <taxon>Spermatophyta</taxon>
        <taxon>Magnoliopsida</taxon>
        <taxon>eudicotyledons</taxon>
        <taxon>Gunneridae</taxon>
        <taxon>Pentapetalae</taxon>
        <taxon>rosids</taxon>
        <taxon>Vitales</taxon>
        <taxon>Vitaceae</taxon>
        <taxon>Viteae</taxon>
        <taxon>Vitis</taxon>
    </lineage>
</organism>
<protein>
    <submittedName>
        <fullName evidence="1">Uncharacterized protein</fullName>
    </submittedName>
</protein>
<dbReference type="AlphaFoldDB" id="A0A438EGP9"/>
<evidence type="ECO:0000313" key="1">
    <source>
        <dbReference type="EMBL" id="RVW46858.1"/>
    </source>
</evidence>
<sequence>MEFVADAAKLAEILERERSHELLFGLKLKFDECEVQNQYSGRTISNAREADGLYYFEGMPLKVDKLKLGVAVIFLFLVVIK</sequence>
<accession>A0A438EGP9</accession>
<dbReference type="Proteomes" id="UP000288805">
    <property type="component" value="Unassembled WGS sequence"/>
</dbReference>
<gene>
    <name evidence="1" type="ORF">CK203_075649</name>
</gene>
<dbReference type="EMBL" id="QGNW01001297">
    <property type="protein sequence ID" value="RVW46858.1"/>
    <property type="molecule type" value="Genomic_DNA"/>
</dbReference>